<dbReference type="EMBL" id="LT629732">
    <property type="protein sequence ID" value="SDR86149.1"/>
    <property type="molecule type" value="Genomic_DNA"/>
</dbReference>
<keyword evidence="3" id="KW-1185">Reference proteome</keyword>
<organism evidence="2 3">
    <name type="scientific">Actinopolymorpha singaporensis</name>
    <dbReference type="NCBI Taxonomy" id="117157"/>
    <lineage>
        <taxon>Bacteria</taxon>
        <taxon>Bacillati</taxon>
        <taxon>Actinomycetota</taxon>
        <taxon>Actinomycetes</taxon>
        <taxon>Propionibacteriales</taxon>
        <taxon>Actinopolymorphaceae</taxon>
        <taxon>Actinopolymorpha</taxon>
    </lineage>
</organism>
<protein>
    <recommendedName>
        <fullName evidence="1">3-keto-alpha-glucoside-1,2-lyase/3-keto-2-hydroxy-glucal hydratase domain-containing protein</fullName>
    </recommendedName>
</protein>
<dbReference type="OrthoDB" id="2569184at2"/>
<name>A0A1H1MJK6_9ACTN</name>
<reference evidence="2 3" key="1">
    <citation type="submission" date="2016-10" db="EMBL/GenBank/DDBJ databases">
        <authorList>
            <person name="de Groot N.N."/>
        </authorList>
    </citation>
    <scope>NUCLEOTIDE SEQUENCE [LARGE SCALE GENOMIC DNA]</scope>
    <source>
        <strain evidence="2 3">DSM 22024</strain>
    </source>
</reference>
<proteinExistence type="predicted"/>
<dbReference type="STRING" id="117157.SAMN04489717_0826"/>
<dbReference type="Gene3D" id="2.60.120.560">
    <property type="entry name" value="Exo-inulinase, domain 1"/>
    <property type="match status" value="1"/>
</dbReference>
<dbReference type="Proteomes" id="UP000198983">
    <property type="component" value="Chromosome I"/>
</dbReference>
<dbReference type="Gene3D" id="3.20.20.80">
    <property type="entry name" value="Glycosidases"/>
    <property type="match status" value="1"/>
</dbReference>
<dbReference type="GO" id="GO:0016787">
    <property type="term" value="F:hydrolase activity"/>
    <property type="evidence" value="ECO:0007669"/>
    <property type="project" value="InterPro"/>
</dbReference>
<evidence type="ECO:0000313" key="3">
    <source>
        <dbReference type="Proteomes" id="UP000198983"/>
    </source>
</evidence>
<accession>A0A1H1MJK6</accession>
<dbReference type="SUPFAM" id="SSF51445">
    <property type="entry name" value="(Trans)glycosidases"/>
    <property type="match status" value="1"/>
</dbReference>
<gene>
    <name evidence="2" type="ORF">SAMN04489717_0826</name>
</gene>
<dbReference type="RefSeq" id="WP_092650680.1">
    <property type="nucleotide sequence ID" value="NZ_LT629732.1"/>
</dbReference>
<sequence>MHDERTTHPDRRTLLKAMGAGAIAATAPIAGGAVPAAAETGEAATTRAAEATRAAAAPAITPEDLAHLPLVGGREFPIGLWWPPPPLQTTLARYQEIKDAGFTYTHSNNYLWADAYIQKYALGIADQVGLTLVVDDATVRWMRNDFRVSSEGGDFTLTPEQAETKLRQVLDTYRPRSFWEVRDGRLLQNGGTGSGSAGLSREGADWSDYTFAFDVAPRQTGGGGKYAQAGWAFRAQDPANAYVWLLSNSAYTTPAAPGYLTKVLFVNGSPAWVRPVPLTTAVTDGTWYHVETKVAGDTITTSINGTVVDTTTDATYARGRVGFREAGPESALFDNVKVTTADGKVVLTDDFSGNLEAWNPPNAGGSPAFAGLDIYDEPSPDRFETLAHLVRITRELDPNALPYINLLPSNDPNYVRQFVDVVKPVLLSFDRYPLMADGTDDPGYFLNWKIIREEGLRAGLPTWIFIQTGAYGNRRQPTPAELLWQINVSLAYGAKGIQYFTYWTPDPARGEGFQPALITVDGKRTDRYDAAKNINLRWLAPVGRELKPLVSESVTHAHDDPLPAGATAWTPDEVVKSVQGGAVVLGRFVDAERTGTRWLLIANRSHSERCVSQVELDPAAVGNVARFDPRIGTYVDQDRLRLTANLDAGAAVLYRLRPASR</sequence>
<dbReference type="InterPro" id="IPR010496">
    <property type="entry name" value="AL/BT2_dom"/>
</dbReference>
<evidence type="ECO:0000259" key="1">
    <source>
        <dbReference type="Pfam" id="PF06439"/>
    </source>
</evidence>
<dbReference type="InterPro" id="IPR006311">
    <property type="entry name" value="TAT_signal"/>
</dbReference>
<dbReference type="Pfam" id="PF06439">
    <property type="entry name" value="3keto-disac_hyd"/>
    <property type="match status" value="1"/>
</dbReference>
<feature type="domain" description="3-keto-alpha-glucoside-1,2-lyase/3-keto-2-hydroxy-glucal hydratase" evidence="1">
    <location>
        <begin position="178"/>
        <end position="338"/>
    </location>
</feature>
<dbReference type="PROSITE" id="PS51318">
    <property type="entry name" value="TAT"/>
    <property type="match status" value="1"/>
</dbReference>
<dbReference type="InterPro" id="IPR017853">
    <property type="entry name" value="GH"/>
</dbReference>
<evidence type="ECO:0000313" key="2">
    <source>
        <dbReference type="EMBL" id="SDR86149.1"/>
    </source>
</evidence>
<dbReference type="AlphaFoldDB" id="A0A1H1MJK6"/>